<dbReference type="InParanoid" id="G4ZV75"/>
<dbReference type="AlphaFoldDB" id="G4ZV75"/>
<sequence>VNDGEAEKPVRATMVEALTRTFGDDLVAKMILRAKANKATQSVASRLESAQLEMWRSSEKSVDDVYKRLRLDPEHLVGDIAAHSAFGVWVSYVNTVSTANPSKASTLLSTFESRFKDQPFNQILQLIVKKFHSKEKAATAIQTEKIRGYLDIPPHLNQLILHLGCDASGIFQVLRRLGHFK</sequence>
<name>G4ZV75_PHYSP</name>
<protein>
    <recommendedName>
        <fullName evidence="3">RXLR phytopathogen effector protein WY-domain domain-containing protein</fullName>
    </recommendedName>
</protein>
<keyword evidence="2" id="KW-1185">Reference proteome</keyword>
<dbReference type="RefSeq" id="XP_009531128.1">
    <property type="nucleotide sequence ID" value="XM_009532833.1"/>
</dbReference>
<evidence type="ECO:0008006" key="3">
    <source>
        <dbReference type="Google" id="ProtNLM"/>
    </source>
</evidence>
<dbReference type="EMBL" id="JH159156">
    <property type="protein sequence ID" value="EGZ13699.1"/>
    <property type="molecule type" value="Genomic_DNA"/>
</dbReference>
<dbReference type="Proteomes" id="UP000002640">
    <property type="component" value="Unassembled WGS sequence"/>
</dbReference>
<feature type="non-terminal residue" evidence="1">
    <location>
        <position position="1"/>
    </location>
</feature>
<organism evidence="1 2">
    <name type="scientific">Phytophthora sojae (strain P6497)</name>
    <name type="common">Soybean stem and root rot agent</name>
    <name type="synonym">Phytophthora megasperma f. sp. glycines</name>
    <dbReference type="NCBI Taxonomy" id="1094619"/>
    <lineage>
        <taxon>Eukaryota</taxon>
        <taxon>Sar</taxon>
        <taxon>Stramenopiles</taxon>
        <taxon>Oomycota</taxon>
        <taxon>Peronosporomycetes</taxon>
        <taxon>Peronosporales</taxon>
        <taxon>Peronosporaceae</taxon>
        <taxon>Phytophthora</taxon>
    </lineage>
</organism>
<evidence type="ECO:0000313" key="1">
    <source>
        <dbReference type="EMBL" id="EGZ13699.1"/>
    </source>
</evidence>
<accession>G4ZV75</accession>
<dbReference type="OMA" id="MWRSSEK"/>
<evidence type="ECO:0000313" key="2">
    <source>
        <dbReference type="Proteomes" id="UP000002640"/>
    </source>
</evidence>
<proteinExistence type="predicted"/>
<reference evidence="1 2" key="1">
    <citation type="journal article" date="2006" name="Science">
        <title>Phytophthora genome sequences uncover evolutionary origins and mechanisms of pathogenesis.</title>
        <authorList>
            <person name="Tyler B.M."/>
            <person name="Tripathy S."/>
            <person name="Zhang X."/>
            <person name="Dehal P."/>
            <person name="Jiang R.H."/>
            <person name="Aerts A."/>
            <person name="Arredondo F.D."/>
            <person name="Baxter L."/>
            <person name="Bensasson D."/>
            <person name="Beynon J.L."/>
            <person name="Chapman J."/>
            <person name="Damasceno C.M."/>
            <person name="Dorrance A.E."/>
            <person name="Dou D."/>
            <person name="Dickerman A.W."/>
            <person name="Dubchak I.L."/>
            <person name="Garbelotto M."/>
            <person name="Gijzen M."/>
            <person name="Gordon S.G."/>
            <person name="Govers F."/>
            <person name="Grunwald N.J."/>
            <person name="Huang W."/>
            <person name="Ivors K.L."/>
            <person name="Jones R.W."/>
            <person name="Kamoun S."/>
            <person name="Krampis K."/>
            <person name="Lamour K.H."/>
            <person name="Lee M.K."/>
            <person name="McDonald W.H."/>
            <person name="Medina M."/>
            <person name="Meijer H.J."/>
            <person name="Nordberg E.K."/>
            <person name="Maclean D.J."/>
            <person name="Ospina-Giraldo M.D."/>
            <person name="Morris P.F."/>
            <person name="Phuntumart V."/>
            <person name="Putnam N.H."/>
            <person name="Rash S."/>
            <person name="Rose J.K."/>
            <person name="Sakihama Y."/>
            <person name="Salamov A.A."/>
            <person name="Savidor A."/>
            <person name="Scheuring C.F."/>
            <person name="Smith B.M."/>
            <person name="Sobral B.W."/>
            <person name="Terry A."/>
            <person name="Torto-Alalibo T.A."/>
            <person name="Win J."/>
            <person name="Xu Z."/>
            <person name="Zhang H."/>
            <person name="Grigoriev I.V."/>
            <person name="Rokhsar D.S."/>
            <person name="Boore J.L."/>
        </authorList>
    </citation>
    <scope>NUCLEOTIDE SEQUENCE [LARGE SCALE GENOMIC DNA]</scope>
    <source>
        <strain evidence="1 2">P6497</strain>
    </source>
</reference>
<gene>
    <name evidence="1" type="ORF">PHYSODRAFT_513583</name>
</gene>
<dbReference type="GeneID" id="20659475"/>
<dbReference type="KEGG" id="psoj:PHYSODRAFT_513583"/>
<dbReference type="SMR" id="G4ZV75"/>